<dbReference type="Proteomes" id="UP001065047">
    <property type="component" value="Unassembled WGS sequence"/>
</dbReference>
<protein>
    <recommendedName>
        <fullName evidence="4">Secreted peptide</fullName>
    </recommendedName>
</protein>
<keyword evidence="1" id="KW-0812">Transmembrane</keyword>
<dbReference type="EMBL" id="BAPF01000024">
    <property type="protein sequence ID" value="GBQ79968.1"/>
    <property type="molecule type" value="Genomic_DNA"/>
</dbReference>
<keyword evidence="1" id="KW-0472">Membrane</keyword>
<gene>
    <name evidence="2" type="ORF">AA14337_1589</name>
</gene>
<keyword evidence="3" id="KW-1185">Reference proteome</keyword>
<feature type="transmembrane region" description="Helical" evidence="1">
    <location>
        <begin position="9"/>
        <end position="28"/>
    </location>
</feature>
<reference evidence="2" key="1">
    <citation type="submission" date="2013-04" db="EMBL/GenBank/DDBJ databases">
        <title>The genome sequencing project of 58 acetic acid bacteria.</title>
        <authorList>
            <person name="Okamoto-Kainuma A."/>
            <person name="Ishikawa M."/>
            <person name="Umino S."/>
            <person name="Koizumi Y."/>
            <person name="Shiwa Y."/>
            <person name="Yoshikawa H."/>
            <person name="Matsutani M."/>
            <person name="Matsushita K."/>
        </authorList>
    </citation>
    <scope>NUCLEOTIDE SEQUENCE</scope>
    <source>
        <strain evidence="2">DSM 14337</strain>
    </source>
</reference>
<keyword evidence="1" id="KW-1133">Transmembrane helix</keyword>
<proteinExistence type="predicted"/>
<evidence type="ECO:0000256" key="1">
    <source>
        <dbReference type="SAM" id="Phobius"/>
    </source>
</evidence>
<organism evidence="2 3">
    <name type="scientific">Acetobacter malorum DSM 14337</name>
    <dbReference type="NCBI Taxonomy" id="1307910"/>
    <lineage>
        <taxon>Bacteria</taxon>
        <taxon>Pseudomonadati</taxon>
        <taxon>Pseudomonadota</taxon>
        <taxon>Alphaproteobacteria</taxon>
        <taxon>Acetobacterales</taxon>
        <taxon>Acetobacteraceae</taxon>
        <taxon>Acetobacter</taxon>
    </lineage>
</organism>
<evidence type="ECO:0000313" key="3">
    <source>
        <dbReference type="Proteomes" id="UP001065047"/>
    </source>
</evidence>
<evidence type="ECO:0000313" key="2">
    <source>
        <dbReference type="EMBL" id="GBQ79968.1"/>
    </source>
</evidence>
<name>A0ABQ0PSQ9_9PROT</name>
<feature type="transmembrane region" description="Helical" evidence="1">
    <location>
        <begin position="34"/>
        <end position="53"/>
    </location>
</feature>
<sequence>MNMRVPEPVVMMVVPVMTVVMGVVVMRMVCGGVIIVRMVGCAVIGMVVAAGRGGRTLFRVYRSAIASFTVRGILRMRVVMRRAGGMVRVRV</sequence>
<accession>A0ABQ0PSQ9</accession>
<evidence type="ECO:0008006" key="4">
    <source>
        <dbReference type="Google" id="ProtNLM"/>
    </source>
</evidence>
<comment type="caution">
    <text evidence="2">The sequence shown here is derived from an EMBL/GenBank/DDBJ whole genome shotgun (WGS) entry which is preliminary data.</text>
</comment>